<proteinExistence type="inferred from homology"/>
<dbReference type="Gene3D" id="3.40.50.1100">
    <property type="match status" value="2"/>
</dbReference>
<dbReference type="InterPro" id="IPR001926">
    <property type="entry name" value="TrpB-like_PALP"/>
</dbReference>
<dbReference type="AlphaFoldDB" id="A0A5S5D9X7"/>
<comment type="similarity">
    <text evidence="2">Belongs to the ACC deaminase/D-cysteine desulfhydrase family.</text>
</comment>
<reference evidence="7 8" key="1">
    <citation type="submission" date="2019-07" db="EMBL/GenBank/DDBJ databases">
        <title>Genomic Encyclopedia of Archaeal and Bacterial Type Strains, Phase II (KMG-II): from individual species to whole genera.</title>
        <authorList>
            <person name="Goeker M."/>
        </authorList>
    </citation>
    <scope>NUCLEOTIDE SEQUENCE [LARGE SCALE GENOMIC DNA]</scope>
    <source>
        <strain evidence="7 8">DSM 18850</strain>
    </source>
</reference>
<organism evidence="7 8">
    <name type="scientific">Sphingobacterium allocomposti</name>
    <dbReference type="NCBI Taxonomy" id="415956"/>
    <lineage>
        <taxon>Bacteria</taxon>
        <taxon>Pseudomonadati</taxon>
        <taxon>Bacteroidota</taxon>
        <taxon>Sphingobacteriia</taxon>
        <taxon>Sphingobacteriales</taxon>
        <taxon>Sphingobacteriaceae</taxon>
        <taxon>Sphingobacterium</taxon>
    </lineage>
</organism>
<dbReference type="PIRSF" id="PIRSF006278">
    <property type="entry name" value="ACCD_DCysDesulf"/>
    <property type="match status" value="1"/>
</dbReference>
<protein>
    <submittedName>
        <fullName evidence="7">1-aminocyclopropane-1-carboxylate deaminase</fullName>
    </submittedName>
</protein>
<name>A0A5S5D9X7_9SPHI</name>
<evidence type="ECO:0000256" key="3">
    <source>
        <dbReference type="ARBA" id="ARBA00022898"/>
    </source>
</evidence>
<evidence type="ECO:0000256" key="1">
    <source>
        <dbReference type="ARBA" id="ARBA00001933"/>
    </source>
</evidence>
<feature type="active site" description="Nucleophile" evidence="4">
    <location>
        <position position="68"/>
    </location>
</feature>
<feature type="modified residue" description="N6-(pyridoxal phosphate)lysine" evidence="5">
    <location>
        <position position="41"/>
    </location>
</feature>
<evidence type="ECO:0000256" key="2">
    <source>
        <dbReference type="ARBA" id="ARBA00008639"/>
    </source>
</evidence>
<dbReference type="PANTHER" id="PTHR43780">
    <property type="entry name" value="1-AMINOCYCLOPROPANE-1-CARBOXYLATE DEAMINASE-RELATED"/>
    <property type="match status" value="1"/>
</dbReference>
<evidence type="ECO:0000313" key="8">
    <source>
        <dbReference type="Proteomes" id="UP000325105"/>
    </source>
</evidence>
<sequence length="294" mass="32584">MLNFDFYSPEEEIRLPLYEKYNVRVFLKRDDLIHPYISGNKWRKLKYTLEEASSLKKEVLVTYGGPWSNHLLATACAGARFGFRTHAFVRGEPVANPVLSMCKLFGMTVTFVDRKSYVDKRGLYDHHFGQDDTAYLVQEGGYGTAGAKGCAEIVHELVNVYDHCFCAAGTGTTLAGLCMGMNQLGIPTSLHGVPVLKGGQFILEEVASLGVDTARIKLHLDYHFGGYAKTKPELLAFVRSYVQQTGVMIEPTYTGKLFYAIHDLMEKGQLAPGAKVLIIHTGGLTGLLGMLDRF</sequence>
<gene>
    <name evidence="7" type="ORF">BC792_11688</name>
</gene>
<comment type="caution">
    <text evidence="7">The sequence shown here is derived from an EMBL/GenBank/DDBJ whole genome shotgun (WGS) entry which is preliminary data.</text>
</comment>
<dbReference type="Pfam" id="PF00291">
    <property type="entry name" value="PALP"/>
    <property type="match status" value="1"/>
</dbReference>
<dbReference type="Proteomes" id="UP000325105">
    <property type="component" value="Unassembled WGS sequence"/>
</dbReference>
<evidence type="ECO:0000259" key="6">
    <source>
        <dbReference type="Pfam" id="PF00291"/>
    </source>
</evidence>
<dbReference type="InterPro" id="IPR036052">
    <property type="entry name" value="TrpB-like_PALP_sf"/>
</dbReference>
<feature type="domain" description="Tryptophan synthase beta chain-like PALP" evidence="6">
    <location>
        <begin position="17"/>
        <end position="282"/>
    </location>
</feature>
<dbReference type="InterPro" id="IPR027278">
    <property type="entry name" value="ACCD_DCysDesulf"/>
</dbReference>
<dbReference type="RefSeq" id="WP_148909311.1">
    <property type="nucleotide sequence ID" value="NZ_VNHX01000016.1"/>
</dbReference>
<evidence type="ECO:0000313" key="7">
    <source>
        <dbReference type="EMBL" id="TYP92485.1"/>
    </source>
</evidence>
<accession>A0A5S5D9X7</accession>
<dbReference type="SUPFAM" id="SSF53686">
    <property type="entry name" value="Tryptophan synthase beta subunit-like PLP-dependent enzymes"/>
    <property type="match status" value="1"/>
</dbReference>
<dbReference type="GO" id="GO:0019148">
    <property type="term" value="F:D-cysteine desulfhydrase activity"/>
    <property type="evidence" value="ECO:0007669"/>
    <property type="project" value="TreeGrafter"/>
</dbReference>
<dbReference type="OrthoDB" id="9801249at2"/>
<keyword evidence="8" id="KW-1185">Reference proteome</keyword>
<comment type="cofactor">
    <cofactor evidence="1">
        <name>pyridoxal 5'-phosphate</name>
        <dbReference type="ChEBI" id="CHEBI:597326"/>
    </cofactor>
</comment>
<dbReference type="EMBL" id="VNHX01000016">
    <property type="protein sequence ID" value="TYP92485.1"/>
    <property type="molecule type" value="Genomic_DNA"/>
</dbReference>
<evidence type="ECO:0000256" key="5">
    <source>
        <dbReference type="PIRSR" id="PIRSR006278-2"/>
    </source>
</evidence>
<dbReference type="PANTHER" id="PTHR43780:SF2">
    <property type="entry name" value="1-AMINOCYCLOPROPANE-1-CARBOXYLATE DEAMINASE-RELATED"/>
    <property type="match status" value="1"/>
</dbReference>
<keyword evidence="3 5" id="KW-0663">Pyridoxal phosphate</keyword>
<evidence type="ECO:0000256" key="4">
    <source>
        <dbReference type="PIRSR" id="PIRSR006278-1"/>
    </source>
</evidence>